<evidence type="ECO:0000256" key="7">
    <source>
        <dbReference type="ARBA" id="ARBA00023014"/>
    </source>
</evidence>
<dbReference type="STRING" id="360412.LARV_00052"/>
<keyword evidence="11" id="KW-1185">Reference proteome</keyword>
<dbReference type="AlphaFoldDB" id="A0A0S7BC21"/>
<protein>
    <recommendedName>
        <fullName evidence="8">Iron-sulfur cluster carrier protein</fullName>
    </recommendedName>
</protein>
<keyword evidence="3 8" id="KW-0479">Metal-binding</keyword>
<dbReference type="EMBL" id="DF967972">
    <property type="protein sequence ID" value="GAP12320.1"/>
    <property type="molecule type" value="Genomic_DNA"/>
</dbReference>
<dbReference type="SUPFAM" id="SSF52540">
    <property type="entry name" value="P-loop containing nucleoside triphosphate hydrolases"/>
    <property type="match status" value="1"/>
</dbReference>
<dbReference type="GO" id="GO:0046872">
    <property type="term" value="F:metal ion binding"/>
    <property type="evidence" value="ECO:0007669"/>
    <property type="project" value="UniProtKB-KW"/>
</dbReference>
<comment type="similarity">
    <text evidence="8">Belongs to the Mrp/NBP35 ATP-binding proteins family.</text>
</comment>
<dbReference type="InterPro" id="IPR019591">
    <property type="entry name" value="Mrp/NBP35_ATP-bd"/>
</dbReference>
<evidence type="ECO:0000256" key="2">
    <source>
        <dbReference type="ARBA" id="ARBA00008205"/>
    </source>
</evidence>
<evidence type="ECO:0000256" key="6">
    <source>
        <dbReference type="ARBA" id="ARBA00023004"/>
    </source>
</evidence>
<organism evidence="10">
    <name type="scientific">Longilinea arvoryzae</name>
    <dbReference type="NCBI Taxonomy" id="360412"/>
    <lineage>
        <taxon>Bacteria</taxon>
        <taxon>Bacillati</taxon>
        <taxon>Chloroflexota</taxon>
        <taxon>Anaerolineae</taxon>
        <taxon>Anaerolineales</taxon>
        <taxon>Anaerolineaceae</taxon>
        <taxon>Longilinea</taxon>
    </lineage>
</organism>
<name>A0A0S7BC21_9CHLR</name>
<dbReference type="Pfam" id="PF01883">
    <property type="entry name" value="FeS_assembly_P"/>
    <property type="match status" value="1"/>
</dbReference>
<evidence type="ECO:0000256" key="5">
    <source>
        <dbReference type="ARBA" id="ARBA00022840"/>
    </source>
</evidence>
<proteinExistence type="inferred from homology"/>
<dbReference type="CDD" id="cd02037">
    <property type="entry name" value="Mrp_NBP35"/>
    <property type="match status" value="1"/>
</dbReference>
<dbReference type="PROSITE" id="PS01215">
    <property type="entry name" value="MRP"/>
    <property type="match status" value="1"/>
</dbReference>
<comment type="similarity">
    <text evidence="1">In the N-terminal section; belongs to the MIP18 family.</text>
</comment>
<dbReference type="SUPFAM" id="SSF117916">
    <property type="entry name" value="Fe-S cluster assembly (FSCA) domain-like"/>
    <property type="match status" value="1"/>
</dbReference>
<evidence type="ECO:0000256" key="4">
    <source>
        <dbReference type="ARBA" id="ARBA00022741"/>
    </source>
</evidence>
<reference evidence="10" key="1">
    <citation type="submission" date="2015-07" db="EMBL/GenBank/DDBJ databases">
        <title>Draft Genome Sequences of Anaerolinea thermolimosa IMO-1, Bellilinea caldifistulae GOMI-1, Leptolinea tardivitalis YMTK-2, Levilinea saccharolytica KIBI-1,Longilinea arvoryzae KOME-1, Previously Described as Members of the Anaerolineaceae (Chloroflexi).</title>
        <authorList>
            <person name="Sekiguchi Y."/>
            <person name="Ohashi A."/>
            <person name="Matsuura N."/>
            <person name="Tourlousse M.D."/>
        </authorList>
    </citation>
    <scope>NUCLEOTIDE SEQUENCE [LARGE SCALE GENOMIC DNA]</scope>
    <source>
        <strain evidence="10">KOME-1</strain>
    </source>
</reference>
<dbReference type="Gene3D" id="3.40.50.300">
    <property type="entry name" value="P-loop containing nucleotide triphosphate hydrolases"/>
    <property type="match status" value="1"/>
</dbReference>
<keyword evidence="4 8" id="KW-0547">Nucleotide-binding</keyword>
<dbReference type="RefSeq" id="WP_075071759.1">
    <property type="nucleotide sequence ID" value="NZ_DF967972.1"/>
</dbReference>
<evidence type="ECO:0000259" key="9">
    <source>
        <dbReference type="Pfam" id="PF01883"/>
    </source>
</evidence>
<evidence type="ECO:0000256" key="8">
    <source>
        <dbReference type="HAMAP-Rule" id="MF_02040"/>
    </source>
</evidence>
<dbReference type="InterPro" id="IPR027417">
    <property type="entry name" value="P-loop_NTPase"/>
</dbReference>
<comment type="subunit">
    <text evidence="8">Homodimer.</text>
</comment>
<sequence length="351" mass="37251">MPTEVEIMEALKKVIDPELGRSIVDLQMVRDLKIDPEGLVSFTLALTAPGCPLKDRMQQDAHAVLTALPGIRDVKVTFGAMTEEERAAVFGHSTPSLPKLNEFSKIGQTIAVMSGKGGVGKSLVTASLAVNLARQGKKVGILDADLTGPSIPKLFGLPPGGVRGSDMGILPGNTRTGIRIMSTNLLVPEEDTAVVWRGPIVSGTIRQFYEQVLWGRLDVLLIDLPPGTSDANLTVVQTIPLDGVVLVTTPQALASLVVRKGVRMLQELEVPILGIIENMSYYTCPDTGKPHEIFGPSHAAEVAQLAGAAVAARLPIRPEIAAQCDDGRVEDVTIPELEAFTRQLAGIPAAA</sequence>
<dbReference type="Proteomes" id="UP000055060">
    <property type="component" value="Unassembled WGS sequence"/>
</dbReference>
<evidence type="ECO:0000256" key="1">
    <source>
        <dbReference type="ARBA" id="ARBA00007352"/>
    </source>
</evidence>
<accession>A0A0S7BC21</accession>
<dbReference type="InterPro" id="IPR002744">
    <property type="entry name" value="MIP18-like"/>
</dbReference>
<dbReference type="GO" id="GO:0005524">
    <property type="term" value="F:ATP binding"/>
    <property type="evidence" value="ECO:0007669"/>
    <property type="project" value="UniProtKB-UniRule"/>
</dbReference>
<dbReference type="PANTHER" id="PTHR42961">
    <property type="entry name" value="IRON-SULFUR PROTEIN NUBPL"/>
    <property type="match status" value="1"/>
</dbReference>
<comment type="function">
    <text evidence="8">Binds and transfers iron-sulfur (Fe-S) clusters to target apoproteins. Can hydrolyze ATP.</text>
</comment>
<dbReference type="HAMAP" id="MF_02040">
    <property type="entry name" value="Mrp_NBP35"/>
    <property type="match status" value="1"/>
</dbReference>
<evidence type="ECO:0000256" key="3">
    <source>
        <dbReference type="ARBA" id="ARBA00022723"/>
    </source>
</evidence>
<dbReference type="GO" id="GO:0016226">
    <property type="term" value="P:iron-sulfur cluster assembly"/>
    <property type="evidence" value="ECO:0007669"/>
    <property type="project" value="InterPro"/>
</dbReference>
<gene>
    <name evidence="10" type="ORF">LARV_00052</name>
</gene>
<dbReference type="GO" id="GO:0140663">
    <property type="term" value="F:ATP-dependent FeS chaperone activity"/>
    <property type="evidence" value="ECO:0007669"/>
    <property type="project" value="InterPro"/>
</dbReference>
<dbReference type="InterPro" id="IPR044304">
    <property type="entry name" value="NUBPL-like"/>
</dbReference>
<evidence type="ECO:0000313" key="10">
    <source>
        <dbReference type="EMBL" id="GAP12320.1"/>
    </source>
</evidence>
<keyword evidence="6 8" id="KW-0408">Iron</keyword>
<dbReference type="GO" id="GO:0051539">
    <property type="term" value="F:4 iron, 4 sulfur cluster binding"/>
    <property type="evidence" value="ECO:0007669"/>
    <property type="project" value="TreeGrafter"/>
</dbReference>
<keyword evidence="5 8" id="KW-0067">ATP-binding</keyword>
<feature type="binding site" evidence="8">
    <location>
        <begin position="115"/>
        <end position="122"/>
    </location>
    <ligand>
        <name>ATP</name>
        <dbReference type="ChEBI" id="CHEBI:30616"/>
    </ligand>
</feature>
<dbReference type="GO" id="GO:0016887">
    <property type="term" value="F:ATP hydrolysis activity"/>
    <property type="evidence" value="ECO:0007669"/>
    <property type="project" value="UniProtKB-UniRule"/>
</dbReference>
<dbReference type="OrthoDB" id="9809679at2"/>
<dbReference type="InterPro" id="IPR033756">
    <property type="entry name" value="YlxH/NBP35"/>
</dbReference>
<evidence type="ECO:0000313" key="11">
    <source>
        <dbReference type="Proteomes" id="UP000055060"/>
    </source>
</evidence>
<feature type="domain" description="MIP18 family-like" evidence="9">
    <location>
        <begin position="5"/>
        <end position="77"/>
    </location>
</feature>
<dbReference type="Pfam" id="PF10609">
    <property type="entry name" value="ParA"/>
    <property type="match status" value="1"/>
</dbReference>
<keyword evidence="7 8" id="KW-0411">Iron-sulfur</keyword>
<comment type="similarity">
    <text evidence="2">In the C-terminal section; belongs to the Mrp/NBP35 ATP-binding proteins family.</text>
</comment>
<keyword evidence="8" id="KW-0378">Hydrolase</keyword>
<dbReference type="InterPro" id="IPR034904">
    <property type="entry name" value="FSCA_dom_sf"/>
</dbReference>
<dbReference type="PANTHER" id="PTHR42961:SF2">
    <property type="entry name" value="IRON-SULFUR PROTEIN NUBPL"/>
    <property type="match status" value="1"/>
</dbReference>
<dbReference type="FunFam" id="3.40.50.300:FF:001119">
    <property type="entry name" value="Iron-sulfur cluster carrier protein"/>
    <property type="match status" value="1"/>
</dbReference>
<dbReference type="InterPro" id="IPR000808">
    <property type="entry name" value="Mrp-like_CS"/>
</dbReference>
<dbReference type="Gene3D" id="3.30.300.130">
    <property type="entry name" value="Fe-S cluster assembly (FSCA)"/>
    <property type="match status" value="1"/>
</dbReference>